<evidence type="ECO:0000313" key="1">
    <source>
        <dbReference type="EMBL" id="PSK91385.1"/>
    </source>
</evidence>
<accession>A0A2P8D2D8</accession>
<dbReference type="RefSeq" id="WP_106585633.1">
    <property type="nucleotide sequence ID" value="NZ_PYGA01000020.1"/>
</dbReference>
<organism evidence="1 2">
    <name type="scientific">Murinocardiopsis flavida</name>
    <dbReference type="NCBI Taxonomy" id="645275"/>
    <lineage>
        <taxon>Bacteria</taxon>
        <taxon>Bacillati</taxon>
        <taxon>Actinomycetota</taxon>
        <taxon>Actinomycetes</taxon>
        <taxon>Streptosporangiales</taxon>
        <taxon>Nocardiopsidaceae</taxon>
        <taxon>Murinocardiopsis</taxon>
    </lineage>
</organism>
<protein>
    <recommendedName>
        <fullName evidence="3">Helix-turn-helix protein</fullName>
    </recommendedName>
</protein>
<keyword evidence="2" id="KW-1185">Reference proteome</keyword>
<dbReference type="GO" id="GO:0003677">
    <property type="term" value="F:DNA binding"/>
    <property type="evidence" value="ECO:0007669"/>
    <property type="project" value="InterPro"/>
</dbReference>
<dbReference type="AlphaFoldDB" id="A0A2P8D2D8"/>
<dbReference type="SUPFAM" id="SSF47413">
    <property type="entry name" value="lambda repressor-like DNA-binding domains"/>
    <property type="match status" value="1"/>
</dbReference>
<proteinExistence type="predicted"/>
<evidence type="ECO:0000313" key="2">
    <source>
        <dbReference type="Proteomes" id="UP000240542"/>
    </source>
</evidence>
<comment type="caution">
    <text evidence="1">The sequence shown here is derived from an EMBL/GenBank/DDBJ whole genome shotgun (WGS) entry which is preliminary data.</text>
</comment>
<sequence length="297" mass="34005">MSRPSREPLSEEHRFLGTLLRKARLGVGATTRDVAYFSSGHISNVENGHVTPSHELVQHYIDEFDCDRDIALSAYRTMRSASEARRREQRLARRGVVSPPYSVTAESTYSEIRAGYKVHGSEVLYRFDELGVLEEITVIRTISALHPGVSLFTARYSYYADPHQGVLSIEAGSGCQVERVNETITGYLSAVLRLDRDLSPRDPAPFSLSFKVKVNSDRTARPLLRYYGQSVTRHAMRAQFTPPMVPVDAWWFREPDVFDADQVPRRDQMMQSRNGFYFLDFDDLRKEHAGLSWHWDL</sequence>
<gene>
    <name evidence="1" type="ORF">CLV63_120112</name>
</gene>
<reference evidence="1 2" key="1">
    <citation type="submission" date="2018-03" db="EMBL/GenBank/DDBJ databases">
        <title>Genomic Encyclopedia of Archaeal and Bacterial Type Strains, Phase II (KMG-II): from individual species to whole genera.</title>
        <authorList>
            <person name="Goeker M."/>
        </authorList>
    </citation>
    <scope>NUCLEOTIDE SEQUENCE [LARGE SCALE GENOMIC DNA]</scope>
    <source>
        <strain evidence="1 2">DSM 45312</strain>
    </source>
</reference>
<dbReference type="EMBL" id="PYGA01000020">
    <property type="protein sequence ID" value="PSK91385.1"/>
    <property type="molecule type" value="Genomic_DNA"/>
</dbReference>
<dbReference type="OrthoDB" id="3435879at2"/>
<dbReference type="InterPro" id="IPR010982">
    <property type="entry name" value="Lambda_DNA-bd_dom_sf"/>
</dbReference>
<evidence type="ECO:0008006" key="3">
    <source>
        <dbReference type="Google" id="ProtNLM"/>
    </source>
</evidence>
<dbReference type="Proteomes" id="UP000240542">
    <property type="component" value="Unassembled WGS sequence"/>
</dbReference>
<name>A0A2P8D2D8_9ACTN</name>